<evidence type="ECO:0000256" key="1">
    <source>
        <dbReference type="ARBA" id="ARBA00022729"/>
    </source>
</evidence>
<dbReference type="InterPro" id="IPR026444">
    <property type="entry name" value="Secre_tail"/>
</dbReference>
<name>A0A090Q751_NONUL</name>
<dbReference type="Gene3D" id="2.130.10.10">
    <property type="entry name" value="YVTN repeat-like/Quinoprotein amine dehydrogenase"/>
    <property type="match status" value="4"/>
</dbReference>
<dbReference type="PANTHER" id="PTHR43739:SF5">
    <property type="entry name" value="EXO-ALPHA-SIALIDASE"/>
    <property type="match status" value="1"/>
</dbReference>
<dbReference type="CDD" id="cd15482">
    <property type="entry name" value="Sialidase_non-viral"/>
    <property type="match status" value="1"/>
</dbReference>
<dbReference type="GO" id="GO:0010411">
    <property type="term" value="P:xyloglucan metabolic process"/>
    <property type="evidence" value="ECO:0007669"/>
    <property type="project" value="TreeGrafter"/>
</dbReference>
<keyword evidence="1 2" id="KW-0732">Signal</keyword>
<dbReference type="EMBL" id="BBMM01000001">
    <property type="protein sequence ID" value="GAK98850.1"/>
    <property type="molecule type" value="Genomic_DNA"/>
</dbReference>
<feature type="signal peptide" evidence="2">
    <location>
        <begin position="1"/>
        <end position="19"/>
    </location>
</feature>
<dbReference type="Gene3D" id="2.60.120.260">
    <property type="entry name" value="Galactose-binding domain-like"/>
    <property type="match status" value="1"/>
</dbReference>
<reference evidence="4 5" key="1">
    <citation type="journal article" date="2014" name="Genome Announc.">
        <title>Draft Genome Sequences of Marine Flavobacterium Nonlabens Strains NR17, NR24, NR27, NR32, NR33, and Ara13.</title>
        <authorList>
            <person name="Nakanishi M."/>
            <person name="Meirelles P."/>
            <person name="Suzuki R."/>
            <person name="Takatani N."/>
            <person name="Mino S."/>
            <person name="Suda W."/>
            <person name="Oshima K."/>
            <person name="Hattori M."/>
            <person name="Ohkuma M."/>
            <person name="Hosokawa M."/>
            <person name="Miyashita K."/>
            <person name="Thompson F.L."/>
            <person name="Niwa A."/>
            <person name="Sawabe T."/>
            <person name="Sawabe T."/>
        </authorList>
    </citation>
    <scope>NUCLEOTIDE SEQUENCE [LARGE SCALE GENOMIC DNA]</scope>
    <source>
        <strain evidence="5">JCM19314</strain>
    </source>
</reference>
<dbReference type="SUPFAM" id="SSF110296">
    <property type="entry name" value="Oligoxyloglucan reducing end-specific cellobiohydrolase"/>
    <property type="match status" value="2"/>
</dbReference>
<dbReference type="NCBIfam" id="TIGR04183">
    <property type="entry name" value="Por_Secre_tail"/>
    <property type="match status" value="1"/>
</dbReference>
<dbReference type="AlphaFoldDB" id="A0A090Q751"/>
<feature type="domain" description="Secretion system C-terminal sorting" evidence="3">
    <location>
        <begin position="1045"/>
        <end position="1112"/>
    </location>
</feature>
<comment type="caution">
    <text evidence="4">The sequence shown here is derived from an EMBL/GenBank/DDBJ whole genome shotgun (WGS) entry which is preliminary data.</text>
</comment>
<dbReference type="InterPro" id="IPR015943">
    <property type="entry name" value="WD40/YVTN_repeat-like_dom_sf"/>
</dbReference>
<feature type="chain" id="PRO_5001862839" evidence="2">
    <location>
        <begin position="20"/>
        <end position="1139"/>
    </location>
</feature>
<evidence type="ECO:0000313" key="5">
    <source>
        <dbReference type="Proteomes" id="UP000029226"/>
    </source>
</evidence>
<evidence type="ECO:0000259" key="3">
    <source>
        <dbReference type="Pfam" id="PF18962"/>
    </source>
</evidence>
<sequence length="1139" mass="123298">MKFLSLLILLGFVFTTAQPGLDNPWMEQLREMKSENEITYQDIKNAGEAYWETHDKNAKGSGYKPFMRWLDAAKAYVKEDGTVQGAKELETILNERDFRKSGLSDNSNWSATGPFSIQGTGSWSTGTGRANTMTVDPNNPNIYYLGSPSGGIWKSTDAGVTWTPISDFLSQIGVSAIAVDPTNSNIIYIGTGDDDARDSSSIGLLKSVDGGQTWNSTGLTFSGNDANISEVYLDPRDSNKIFISSNLGFYRSVDGGVSFSRNLVANVKNIKLKPGSPDTIYLSTNNSFFISTDNGISFTQPSTGLPSGMRRSVIGVSPANPNYVYLLIIDGNANLLGLYRSSDSGLAFIRRDFGLDILESSQGFYDLALEVSPTNAEVLYSGCLNIWKSVNGGNSFVKINSWSNPTGNTYTHADIHQIRQFGAELFVMSDGGIYRSNNDGGSFTDLTAGAQIGQFYRIAVSTQSSAQVIGGLQDNGGQARNGNQWNNFYGADGMDGGIDPLDSNIRYGFTQNGGGLYFTSNGGNSLQGSINGPSNESGNWITPLKVDSQGTIYVGYRALYKVQSGAFVAVSFPFSSNIDNIEIDPFNDNIIYTSINSELFRSTNSGASFTSISNFPQNISSIEVSNIDSNIVYVSTDFTFGKVYKSINQGNSFTDITANLPSLGKNTIASLPMSVDGEIFLGTTIGVYKYDDVTAQWSTFNNNLPNVNIRDLEINGVDNVLTAGTYGRGIWQTSVTAGPPPTDIELVSINSSNTGFSCGDTDIDIVIENGGTTAINSFNLDYTINGGSSVSSTYSTAIPAQSQTTVSLTGLSLNLGTNDISVTVNTTNDAFASNNNETTTILKNNSGVINDIHQFENRNLLTFNETGGTNQWERGIPAGPILNQAVSGTQVYGTNLTGEHSNDTVAYLYTGCYDLNGVINPTLQFDMAFELEQDWDLMYIEYTINSGSNWNVLGSATDPGWYNSSRSPNGVNCFNCVGAQWTGTDAVMKTYSYDLSPFNSESNITFRYVFISDQAVTEEGVVLDNVVVTGTLSSDSNTLLDSYKVFPNPSKGDFTLSWNGKDAFDYSIYDVTGKLISSRLNNTGERHSIHLNNVAQGMYFLNISTATGTVTENLSLIKQSTYHFQLKKPAILQAFLIEN</sequence>
<dbReference type="PANTHER" id="PTHR43739">
    <property type="entry name" value="XYLOGLUCANASE (EUROFUNG)"/>
    <property type="match status" value="1"/>
</dbReference>
<gene>
    <name evidence="4" type="ORF">JCM19314_2881</name>
</gene>
<evidence type="ECO:0000256" key="2">
    <source>
        <dbReference type="SAM" id="SignalP"/>
    </source>
</evidence>
<evidence type="ECO:0000313" key="4">
    <source>
        <dbReference type="EMBL" id="GAK98850.1"/>
    </source>
</evidence>
<dbReference type="Pfam" id="PF18962">
    <property type="entry name" value="Por_Secre_tail"/>
    <property type="match status" value="1"/>
</dbReference>
<dbReference type="Pfam" id="PF20773">
    <property type="entry name" value="InhA-like_MAM"/>
    <property type="match status" value="1"/>
</dbReference>
<dbReference type="GO" id="GO:0016787">
    <property type="term" value="F:hydrolase activity"/>
    <property type="evidence" value="ECO:0007669"/>
    <property type="project" value="UniProtKB-KW"/>
</dbReference>
<organism evidence="4 5">
    <name type="scientific">Nonlabens ulvanivorans</name>
    <name type="common">Persicivirga ulvanivorans</name>
    <dbReference type="NCBI Taxonomy" id="906888"/>
    <lineage>
        <taxon>Bacteria</taxon>
        <taxon>Pseudomonadati</taxon>
        <taxon>Bacteroidota</taxon>
        <taxon>Flavobacteriia</taxon>
        <taxon>Flavobacteriales</taxon>
        <taxon>Flavobacteriaceae</taxon>
        <taxon>Nonlabens</taxon>
    </lineage>
</organism>
<dbReference type="InterPro" id="IPR052025">
    <property type="entry name" value="Xyloglucanase_GH74"/>
</dbReference>
<dbReference type="Proteomes" id="UP000029226">
    <property type="component" value="Unassembled WGS sequence"/>
</dbReference>
<keyword evidence="4" id="KW-0378">Hydrolase</keyword>
<proteinExistence type="predicted"/>
<accession>A0A090Q751</accession>
<protein>
    <submittedName>
        <fullName evidence="4">Glycosyl hydrolase</fullName>
    </submittedName>
</protein>